<sequence length="573" mass="64966">MAEEVPLEPAIIAHGAFPESQCSLWGCRRRVHFASAPYCCGVHCLAALDNSLLQSPLMFSYKYEILQLENSICLKTLDTFKSNVNPGIPDIVTNLLENYPWLQPDRFGLKLFKREKFRGWIFVNPYDVHKAQDSIWKHGYVVRKNNMECTRFTPNFPQDPNIAKLWVLYRYSIVVEGDVKKGLFIMLYKPKTIAIAECEMLAPLTTERSVTILTADTFDGTVFDAEKYALVMVFKPGCNLCNTLAQTYKKVAAVFHNYDHLVLASIDVSADRHIEICTELGVKTYPAVMFFHESAGEVIENGWLFDLEDFISLIKVRIGLQRIVNEVQHPPADGVEHFDPSAVAVSQYPETECSLWDCKRRVPTETGVYCCEDDRIIAERDIPPGGRTIWMESYSKQILNAERTTFRLNFPDNAEYSNKTWSLYRYSVVVEGDVKKGLFLMCCEPKVISYLTGDTARLAPFTTGDNVDVLTDESFEDMVSRDKDVLIMFFKPGCNLCNECGEKVGTAFKDEASLAFASFDMSVPEHIEICNEFNVTHHPTLLLVSESLVEAKSFQNVKDFLGFICDKVGPKPI</sequence>
<dbReference type="PROSITE" id="PS51352">
    <property type="entry name" value="THIOREDOXIN_2"/>
    <property type="match status" value="1"/>
</dbReference>
<dbReference type="InterPro" id="IPR036249">
    <property type="entry name" value="Thioredoxin-like_sf"/>
</dbReference>
<dbReference type="PANTHER" id="PTHR45672">
    <property type="entry name" value="PROTEIN DISULFIDE-ISOMERASE C17H9.14C-RELATED"/>
    <property type="match status" value="1"/>
</dbReference>
<feature type="domain" description="Thioredoxin" evidence="1">
    <location>
        <begin position="204"/>
        <end position="319"/>
    </location>
</feature>
<dbReference type="GO" id="GO:0006457">
    <property type="term" value="P:protein folding"/>
    <property type="evidence" value="ECO:0007669"/>
    <property type="project" value="TreeGrafter"/>
</dbReference>
<dbReference type="GO" id="GO:0003756">
    <property type="term" value="F:protein disulfide isomerase activity"/>
    <property type="evidence" value="ECO:0007669"/>
    <property type="project" value="TreeGrafter"/>
</dbReference>
<organism evidence="2 3">
    <name type="scientific">Arabis nemorensis</name>
    <dbReference type="NCBI Taxonomy" id="586526"/>
    <lineage>
        <taxon>Eukaryota</taxon>
        <taxon>Viridiplantae</taxon>
        <taxon>Streptophyta</taxon>
        <taxon>Embryophyta</taxon>
        <taxon>Tracheophyta</taxon>
        <taxon>Spermatophyta</taxon>
        <taxon>Magnoliopsida</taxon>
        <taxon>eudicotyledons</taxon>
        <taxon>Gunneridae</taxon>
        <taxon>Pentapetalae</taxon>
        <taxon>rosids</taxon>
        <taxon>malvids</taxon>
        <taxon>Brassicales</taxon>
        <taxon>Brassicaceae</taxon>
        <taxon>Arabideae</taxon>
        <taxon>Arabis</taxon>
    </lineage>
</organism>
<gene>
    <name evidence="2" type="ORF">ANE_LOCUS22063</name>
</gene>
<dbReference type="AlphaFoldDB" id="A0A565CDE1"/>
<dbReference type="Pfam" id="PF00085">
    <property type="entry name" value="Thioredoxin"/>
    <property type="match status" value="2"/>
</dbReference>
<dbReference type="Proteomes" id="UP000489600">
    <property type="component" value="Unassembled WGS sequence"/>
</dbReference>
<reference evidence="2" key="1">
    <citation type="submission" date="2019-07" db="EMBL/GenBank/DDBJ databases">
        <authorList>
            <person name="Dittberner H."/>
        </authorList>
    </citation>
    <scope>NUCLEOTIDE SEQUENCE [LARGE SCALE GENOMIC DNA]</scope>
</reference>
<evidence type="ECO:0000313" key="3">
    <source>
        <dbReference type="Proteomes" id="UP000489600"/>
    </source>
</evidence>
<comment type="caution">
    <text evidence="2">The sequence shown here is derived from an EMBL/GenBank/DDBJ whole genome shotgun (WGS) entry which is preliminary data.</text>
</comment>
<dbReference type="Gene3D" id="3.40.30.10">
    <property type="entry name" value="Glutaredoxin"/>
    <property type="match status" value="2"/>
</dbReference>
<keyword evidence="3" id="KW-1185">Reference proteome</keyword>
<dbReference type="PANTHER" id="PTHR45672:SF11">
    <property type="entry name" value="PROTEIN DISULFIDE-ISOMERASE C17H9.14C"/>
    <property type="match status" value="1"/>
</dbReference>
<dbReference type="OrthoDB" id="72053at2759"/>
<protein>
    <recommendedName>
        <fullName evidence="1">Thioredoxin domain-containing protein</fullName>
    </recommendedName>
</protein>
<dbReference type="InterPro" id="IPR051063">
    <property type="entry name" value="PDI"/>
</dbReference>
<dbReference type="EMBL" id="CABITT030000007">
    <property type="protein sequence ID" value="VVB11619.1"/>
    <property type="molecule type" value="Genomic_DNA"/>
</dbReference>
<name>A0A565CDE1_9BRAS</name>
<dbReference type="GO" id="GO:0005783">
    <property type="term" value="C:endoplasmic reticulum"/>
    <property type="evidence" value="ECO:0007669"/>
    <property type="project" value="TreeGrafter"/>
</dbReference>
<evidence type="ECO:0000259" key="1">
    <source>
        <dbReference type="PROSITE" id="PS51352"/>
    </source>
</evidence>
<dbReference type="InterPro" id="IPR013766">
    <property type="entry name" value="Thioredoxin_domain"/>
</dbReference>
<dbReference type="SUPFAM" id="SSF52833">
    <property type="entry name" value="Thioredoxin-like"/>
    <property type="match status" value="2"/>
</dbReference>
<accession>A0A565CDE1</accession>
<evidence type="ECO:0000313" key="2">
    <source>
        <dbReference type="EMBL" id="VVB11619.1"/>
    </source>
</evidence>
<proteinExistence type="predicted"/>